<sequence>MKYRVQLDMVSQLFTVSDKDNSSVSANGKTILEAVNKLQNK</sequence>
<gene>
    <name evidence="1" type="ORF">LKACC12383_02524</name>
</gene>
<dbReference type="EMBL" id="MXAL01000016">
    <property type="protein sequence ID" value="OWF31911.1"/>
    <property type="molecule type" value="Genomic_DNA"/>
</dbReference>
<dbReference type="Proteomes" id="UP000196649">
    <property type="component" value="Unassembled WGS sequence"/>
</dbReference>
<protein>
    <submittedName>
        <fullName evidence="1">Uncharacterized protein</fullName>
    </submittedName>
</protein>
<comment type="caution">
    <text evidence="1">The sequence shown here is derived from an EMBL/GenBank/DDBJ whole genome shotgun (WGS) entry which is preliminary data.</text>
</comment>
<evidence type="ECO:0000313" key="2">
    <source>
        <dbReference type="Proteomes" id="UP000196649"/>
    </source>
</evidence>
<accession>A0A210P642</accession>
<dbReference type="GeneID" id="97163871"/>
<dbReference type="RefSeq" id="WP_256970479.1">
    <property type="nucleotide sequence ID" value="NZ_LNUB01000002.1"/>
</dbReference>
<dbReference type="AlphaFoldDB" id="A0A210P642"/>
<name>A0A210P642_9LACO</name>
<proteinExistence type="predicted"/>
<organism evidence="1 2">
    <name type="scientific">Companilactobacillus kimchii</name>
    <dbReference type="NCBI Taxonomy" id="2801452"/>
    <lineage>
        <taxon>Bacteria</taxon>
        <taxon>Bacillati</taxon>
        <taxon>Bacillota</taxon>
        <taxon>Bacilli</taxon>
        <taxon>Lactobacillales</taxon>
        <taxon>Lactobacillaceae</taxon>
        <taxon>Companilactobacillus</taxon>
    </lineage>
</organism>
<evidence type="ECO:0000313" key="1">
    <source>
        <dbReference type="EMBL" id="OWF31911.1"/>
    </source>
</evidence>
<reference evidence="1 2" key="1">
    <citation type="submission" date="2017-03" db="EMBL/GenBank/DDBJ databases">
        <title>Genome sequence of Lactobacillus kimchii KACC 12383.</title>
        <authorList>
            <person name="Chun J."/>
        </authorList>
    </citation>
    <scope>NUCLEOTIDE SEQUENCE [LARGE SCALE GENOMIC DNA]</scope>
    <source>
        <strain evidence="1 2">KACC 12383</strain>
    </source>
</reference>